<protein>
    <submittedName>
        <fullName evidence="1">13492_t:CDS:1</fullName>
    </submittedName>
</protein>
<reference evidence="1" key="1">
    <citation type="submission" date="2021-06" db="EMBL/GenBank/DDBJ databases">
        <authorList>
            <person name="Kallberg Y."/>
            <person name="Tangrot J."/>
            <person name="Rosling A."/>
        </authorList>
    </citation>
    <scope>NUCLEOTIDE SEQUENCE</scope>
    <source>
        <strain evidence="1">CL551</strain>
    </source>
</reference>
<gene>
    <name evidence="1" type="ORF">AMORRO_LOCUS5233</name>
</gene>
<dbReference type="Proteomes" id="UP000789342">
    <property type="component" value="Unassembled WGS sequence"/>
</dbReference>
<dbReference type="AlphaFoldDB" id="A0A9N9ASE5"/>
<feature type="non-terminal residue" evidence="1">
    <location>
        <position position="64"/>
    </location>
</feature>
<comment type="caution">
    <text evidence="1">The sequence shown here is derived from an EMBL/GenBank/DDBJ whole genome shotgun (WGS) entry which is preliminary data.</text>
</comment>
<name>A0A9N9ASE5_9GLOM</name>
<evidence type="ECO:0000313" key="2">
    <source>
        <dbReference type="Proteomes" id="UP000789342"/>
    </source>
</evidence>
<keyword evidence="2" id="KW-1185">Reference proteome</keyword>
<organism evidence="1 2">
    <name type="scientific">Acaulospora morrowiae</name>
    <dbReference type="NCBI Taxonomy" id="94023"/>
    <lineage>
        <taxon>Eukaryota</taxon>
        <taxon>Fungi</taxon>
        <taxon>Fungi incertae sedis</taxon>
        <taxon>Mucoromycota</taxon>
        <taxon>Glomeromycotina</taxon>
        <taxon>Glomeromycetes</taxon>
        <taxon>Diversisporales</taxon>
        <taxon>Acaulosporaceae</taxon>
        <taxon>Acaulospora</taxon>
    </lineage>
</organism>
<evidence type="ECO:0000313" key="1">
    <source>
        <dbReference type="EMBL" id="CAG8543344.1"/>
    </source>
</evidence>
<accession>A0A9N9ASE5</accession>
<sequence>MDKEKYRFTGDNAIDEPLPAEHCRQLLQLINSSKELATRAINAKNKQEEITQAIQEGVIQDIDN</sequence>
<proteinExistence type="predicted"/>
<dbReference type="EMBL" id="CAJVPV010003105">
    <property type="protein sequence ID" value="CAG8543344.1"/>
    <property type="molecule type" value="Genomic_DNA"/>
</dbReference>